<dbReference type="Proteomes" id="UP000224460">
    <property type="component" value="Unassembled WGS sequence"/>
</dbReference>
<evidence type="ECO:0000313" key="1">
    <source>
        <dbReference type="EMBL" id="PHV71448.1"/>
    </source>
</evidence>
<proteinExistence type="predicted"/>
<dbReference type="EMBL" id="PEDL01000003">
    <property type="protein sequence ID" value="PHV71448.1"/>
    <property type="molecule type" value="Genomic_DNA"/>
</dbReference>
<gene>
    <name evidence="1" type="ORF">CS063_05205</name>
</gene>
<reference evidence="1" key="1">
    <citation type="submission" date="2017-10" db="EMBL/GenBank/DDBJ databases">
        <title>Genome sequence of cellulolytic Lachnospiraceae bacterium XHS1971 isolated from hotspring sediment.</title>
        <authorList>
            <person name="Vasudevan G."/>
            <person name="Joshi A.J."/>
            <person name="Hivarkar S."/>
            <person name="Lanjekar V.B."/>
            <person name="Dhakephalkar P.K."/>
            <person name="Dagar S."/>
        </authorList>
    </citation>
    <scope>NUCLEOTIDE SEQUENCE</scope>
    <source>
        <strain evidence="1">XHS1971</strain>
    </source>
</reference>
<name>A0AC61DEE9_9FIRM</name>
<sequence>MNLAFKSGFVSIIGRPNVGKSTLMNQLIGEKIAIMSNKPQTTRNRIQTILTTDAFQAIFIDTPGIHTPKNKLGEYMVKAATTTLNEVDAIFYLVEPEPYIGKGDEEIIERLKTVQTPVFLCINKIDSVGKEAVLKTIDLYRSLYDFAEIIPLSAYEGTNIQAVLECLPRYLQEGPKFFPEDMITDQPERQLVAEIIREKALHLLDKEIPHGIAVEIETMTKREGKEIVDIEATIVCERDSHKRIVIGKNGQMIKEIGSKARFDMERLLGSKVYLTLWVKIKKNWRDSDFLIKNYGYNKRELDE</sequence>
<organism evidence="1 2">
    <name type="scientific">Sporanaerobium hydrogeniformans</name>
    <dbReference type="NCBI Taxonomy" id="3072179"/>
    <lineage>
        <taxon>Bacteria</taxon>
        <taxon>Bacillati</taxon>
        <taxon>Bacillota</taxon>
        <taxon>Clostridia</taxon>
        <taxon>Lachnospirales</taxon>
        <taxon>Lachnospiraceae</taxon>
        <taxon>Sporanaerobium</taxon>
    </lineage>
</organism>
<evidence type="ECO:0000313" key="2">
    <source>
        <dbReference type="Proteomes" id="UP000224460"/>
    </source>
</evidence>
<accession>A0AC61DEE9</accession>
<keyword evidence="2" id="KW-1185">Reference proteome</keyword>
<protein>
    <submittedName>
        <fullName evidence="1">GTPase Era</fullName>
    </submittedName>
</protein>
<comment type="caution">
    <text evidence="1">The sequence shown here is derived from an EMBL/GenBank/DDBJ whole genome shotgun (WGS) entry which is preliminary data.</text>
</comment>